<name>A4G7R2_HERAR</name>
<feature type="domain" description="PAS" evidence="3">
    <location>
        <begin position="3"/>
        <end position="76"/>
    </location>
</feature>
<evidence type="ECO:0000259" key="4">
    <source>
        <dbReference type="PROSITE" id="PS50113"/>
    </source>
</evidence>
<dbReference type="PROSITE" id="PS50112">
    <property type="entry name" value="PAS"/>
    <property type="match status" value="1"/>
</dbReference>
<dbReference type="PROSITE" id="PS50113">
    <property type="entry name" value="PAC"/>
    <property type="match status" value="1"/>
</dbReference>
<reference evidence="6 7" key="1">
    <citation type="journal article" date="2007" name="PLoS Genet.">
        <title>A tale of two oxidation states: bacterial colonization of arsenic-rich environments.</title>
        <authorList>
            <person name="Muller D."/>
            <person name="Medigue C."/>
            <person name="Koechler S."/>
            <person name="Barbe V."/>
            <person name="Barakat M."/>
            <person name="Talla E."/>
            <person name="Bonnefoy V."/>
            <person name="Krin E."/>
            <person name="Arsene-Ploetze F."/>
            <person name="Carapito C."/>
            <person name="Chandler M."/>
            <person name="Cournoyer B."/>
            <person name="Cruveiller S."/>
            <person name="Dossat C."/>
            <person name="Duval S."/>
            <person name="Heymann M."/>
            <person name="Leize E."/>
            <person name="Lieutaud A."/>
            <person name="Lievremont D."/>
            <person name="Makita Y."/>
            <person name="Mangenot S."/>
            <person name="Nitschke W."/>
            <person name="Ortet P."/>
            <person name="Perdrial N."/>
            <person name="Schoepp B."/>
            <person name="Siguier N."/>
            <person name="Simeonova D.D."/>
            <person name="Rouy Z."/>
            <person name="Segurens B."/>
            <person name="Turlin E."/>
            <person name="Vallenet D."/>
            <person name="Van Dorsselaer A."/>
            <person name="Weiss S."/>
            <person name="Weissenbach J."/>
            <person name="Lett M.C."/>
            <person name="Danchin A."/>
            <person name="Bertin P.N."/>
        </authorList>
    </citation>
    <scope>NUCLEOTIDE SEQUENCE [LARGE SCALE GENOMIC DNA]</scope>
    <source>
        <strain evidence="7">ULPAs1</strain>
    </source>
</reference>
<dbReference type="Pfam" id="PF00990">
    <property type="entry name" value="GGDEF"/>
    <property type="match status" value="1"/>
</dbReference>
<dbReference type="InterPro" id="IPR043128">
    <property type="entry name" value="Rev_trsase/Diguanyl_cyclase"/>
</dbReference>
<dbReference type="GO" id="GO:0005886">
    <property type="term" value="C:plasma membrane"/>
    <property type="evidence" value="ECO:0007669"/>
    <property type="project" value="TreeGrafter"/>
</dbReference>
<dbReference type="GO" id="GO:1902201">
    <property type="term" value="P:negative regulation of bacterial-type flagellum-dependent cell motility"/>
    <property type="evidence" value="ECO:0007669"/>
    <property type="project" value="TreeGrafter"/>
</dbReference>
<dbReference type="SUPFAM" id="SSF55073">
    <property type="entry name" value="Nucleotide cyclase"/>
    <property type="match status" value="1"/>
</dbReference>
<dbReference type="AlphaFoldDB" id="A4G7R2"/>
<dbReference type="HOGENOM" id="CLU_000445_11_4_4"/>
<dbReference type="Gene3D" id="3.30.70.270">
    <property type="match status" value="1"/>
</dbReference>
<dbReference type="eggNOG" id="COG2202">
    <property type="taxonomic scope" value="Bacteria"/>
</dbReference>
<dbReference type="OrthoDB" id="9813903at2"/>
<dbReference type="Proteomes" id="UP000006697">
    <property type="component" value="Chromosome"/>
</dbReference>
<dbReference type="InterPro" id="IPR000160">
    <property type="entry name" value="GGDEF_dom"/>
</dbReference>
<dbReference type="InterPro" id="IPR050469">
    <property type="entry name" value="Diguanylate_Cyclase"/>
</dbReference>
<dbReference type="NCBIfam" id="TIGR00254">
    <property type="entry name" value="GGDEF"/>
    <property type="match status" value="1"/>
</dbReference>
<dbReference type="SMART" id="SM00091">
    <property type="entry name" value="PAS"/>
    <property type="match status" value="1"/>
</dbReference>
<organism evidence="6 7">
    <name type="scientific">Herminiimonas arsenicoxydans</name>
    <dbReference type="NCBI Taxonomy" id="204773"/>
    <lineage>
        <taxon>Bacteria</taxon>
        <taxon>Pseudomonadati</taxon>
        <taxon>Pseudomonadota</taxon>
        <taxon>Betaproteobacteria</taxon>
        <taxon>Burkholderiales</taxon>
        <taxon>Oxalobacteraceae</taxon>
        <taxon>Herminiimonas</taxon>
    </lineage>
</organism>
<keyword evidence="7" id="KW-1185">Reference proteome</keyword>
<dbReference type="SUPFAM" id="SSF55785">
    <property type="entry name" value="PYP-like sensor domain (PAS domain)"/>
    <property type="match status" value="1"/>
</dbReference>
<comment type="catalytic activity">
    <reaction evidence="2">
        <text>2 GTP = 3',3'-c-di-GMP + 2 diphosphate</text>
        <dbReference type="Rhea" id="RHEA:24898"/>
        <dbReference type="ChEBI" id="CHEBI:33019"/>
        <dbReference type="ChEBI" id="CHEBI:37565"/>
        <dbReference type="ChEBI" id="CHEBI:58805"/>
        <dbReference type="EC" id="2.7.7.65"/>
    </reaction>
</comment>
<dbReference type="InterPro" id="IPR001610">
    <property type="entry name" value="PAC"/>
</dbReference>
<evidence type="ECO:0000259" key="5">
    <source>
        <dbReference type="PROSITE" id="PS50887"/>
    </source>
</evidence>
<dbReference type="GO" id="GO:0043709">
    <property type="term" value="P:cell adhesion involved in single-species biofilm formation"/>
    <property type="evidence" value="ECO:0007669"/>
    <property type="project" value="TreeGrafter"/>
</dbReference>
<dbReference type="Pfam" id="PF13426">
    <property type="entry name" value="PAS_9"/>
    <property type="match status" value="1"/>
</dbReference>
<dbReference type="GO" id="GO:0052621">
    <property type="term" value="F:diguanylate cyclase activity"/>
    <property type="evidence" value="ECO:0007669"/>
    <property type="project" value="UniProtKB-EC"/>
</dbReference>
<evidence type="ECO:0000259" key="3">
    <source>
        <dbReference type="PROSITE" id="PS50112"/>
    </source>
</evidence>
<dbReference type="CDD" id="cd00130">
    <property type="entry name" value="PAS"/>
    <property type="match status" value="1"/>
</dbReference>
<dbReference type="InterPro" id="IPR035965">
    <property type="entry name" value="PAS-like_dom_sf"/>
</dbReference>
<protein>
    <recommendedName>
        <fullName evidence="1">diguanylate cyclase</fullName>
        <ecNumber evidence="1">2.7.7.65</ecNumber>
    </recommendedName>
</protein>
<dbReference type="SMART" id="SM00086">
    <property type="entry name" value="PAC"/>
    <property type="match status" value="1"/>
</dbReference>
<dbReference type="PANTHER" id="PTHR45138:SF9">
    <property type="entry name" value="DIGUANYLATE CYCLASE DGCM-RELATED"/>
    <property type="match status" value="1"/>
</dbReference>
<dbReference type="InterPro" id="IPR000014">
    <property type="entry name" value="PAS"/>
</dbReference>
<feature type="domain" description="PAC" evidence="4">
    <location>
        <begin position="79"/>
        <end position="131"/>
    </location>
</feature>
<evidence type="ECO:0000313" key="6">
    <source>
        <dbReference type="EMBL" id="CAL62549.1"/>
    </source>
</evidence>
<dbReference type="SMART" id="SM00267">
    <property type="entry name" value="GGDEF"/>
    <property type="match status" value="1"/>
</dbReference>
<evidence type="ECO:0000256" key="1">
    <source>
        <dbReference type="ARBA" id="ARBA00012528"/>
    </source>
</evidence>
<dbReference type="KEGG" id="har:HEAR2418"/>
<dbReference type="InterPro" id="IPR029787">
    <property type="entry name" value="Nucleotide_cyclase"/>
</dbReference>
<dbReference type="InterPro" id="IPR000700">
    <property type="entry name" value="PAS-assoc_C"/>
</dbReference>
<evidence type="ECO:0000313" key="7">
    <source>
        <dbReference type="Proteomes" id="UP000006697"/>
    </source>
</evidence>
<dbReference type="PANTHER" id="PTHR45138">
    <property type="entry name" value="REGULATORY COMPONENTS OF SENSORY TRANSDUCTION SYSTEM"/>
    <property type="match status" value="1"/>
</dbReference>
<evidence type="ECO:0000256" key="2">
    <source>
        <dbReference type="ARBA" id="ARBA00034247"/>
    </source>
</evidence>
<proteinExistence type="predicted"/>
<accession>A4G7R2</accession>
<dbReference type="PROSITE" id="PS50887">
    <property type="entry name" value="GGDEF"/>
    <property type="match status" value="1"/>
</dbReference>
<dbReference type="Gene3D" id="3.30.450.20">
    <property type="entry name" value="PAS domain"/>
    <property type="match status" value="1"/>
</dbReference>
<dbReference type="CDD" id="cd01949">
    <property type="entry name" value="GGDEF"/>
    <property type="match status" value="1"/>
</dbReference>
<dbReference type="NCBIfam" id="TIGR00229">
    <property type="entry name" value="sensory_box"/>
    <property type="match status" value="1"/>
</dbReference>
<dbReference type="STRING" id="204773.HEAR2418"/>
<dbReference type="EC" id="2.7.7.65" evidence="1"/>
<feature type="domain" description="GGDEF" evidence="5">
    <location>
        <begin position="177"/>
        <end position="313"/>
    </location>
</feature>
<sequence>MFTIEILMQAVMESRDGILIADARAPDHPVIFANPAFEQLSGYDLEDILGRNCRFLQGTDQAQRNISILANSLEKGKHSIVTLRNYRKDGSLFWNELSISPVFDQSGVLTHFIGIQKDVTARVVLEQRLRKERRLLERDKENLEQLVVHDTLTGIYSRKYFEDQLRTRWDQLIDTQESLVMMFIDVDYFKGFNDTYGHIAGDDALRKVASILDDSLRRDSEFVARFGGEEFIVLATEMTAEQAIMHAENLCRSVRDLDIPHAASPHQFLTISCGVVRMKPSSMAQPEVLLEQADSALYQAKARGRNQVASCEP</sequence>
<dbReference type="EMBL" id="CU207211">
    <property type="protein sequence ID" value="CAL62549.1"/>
    <property type="molecule type" value="Genomic_DNA"/>
</dbReference>
<gene>
    <name evidence="6" type="ordered locus">HEAR2418</name>
</gene>
<dbReference type="eggNOG" id="COG3706">
    <property type="taxonomic scope" value="Bacteria"/>
</dbReference>
<dbReference type="FunFam" id="3.30.70.270:FF:000001">
    <property type="entry name" value="Diguanylate cyclase domain protein"/>
    <property type="match status" value="1"/>
</dbReference>